<dbReference type="InterPro" id="IPR050194">
    <property type="entry name" value="Glycosyltransferase_grp1"/>
</dbReference>
<dbReference type="SUPFAM" id="SSF53756">
    <property type="entry name" value="UDP-Glycosyltransferase/glycogen phosphorylase"/>
    <property type="match status" value="1"/>
</dbReference>
<dbReference type="CDD" id="cd03794">
    <property type="entry name" value="GT4_WbuB-like"/>
    <property type="match status" value="1"/>
</dbReference>
<evidence type="ECO:0000313" key="4">
    <source>
        <dbReference type="Proteomes" id="UP000011864"/>
    </source>
</evidence>
<feature type="domain" description="Glycosyl transferase family 1" evidence="1">
    <location>
        <begin position="217"/>
        <end position="380"/>
    </location>
</feature>
<dbReference type="KEGG" id="gps:C427_1056"/>
<evidence type="ECO:0008006" key="5">
    <source>
        <dbReference type="Google" id="ProtNLM"/>
    </source>
</evidence>
<feature type="domain" description="Glycosyltransferase subfamily 4-like N-terminal" evidence="2">
    <location>
        <begin position="15"/>
        <end position="202"/>
    </location>
</feature>
<evidence type="ECO:0000259" key="1">
    <source>
        <dbReference type="Pfam" id="PF00534"/>
    </source>
</evidence>
<dbReference type="PANTHER" id="PTHR45947">
    <property type="entry name" value="SULFOQUINOVOSYL TRANSFERASE SQD2"/>
    <property type="match status" value="1"/>
</dbReference>
<dbReference type="HOGENOM" id="CLU_009583_11_5_6"/>
<dbReference type="STRING" id="1129794.C427_1056"/>
<dbReference type="RefSeq" id="WP_007640298.1">
    <property type="nucleotide sequence ID" value="NC_020514.1"/>
</dbReference>
<dbReference type="PANTHER" id="PTHR45947:SF3">
    <property type="entry name" value="SULFOQUINOVOSYL TRANSFERASE SQD2"/>
    <property type="match status" value="1"/>
</dbReference>
<dbReference type="Gene3D" id="3.40.50.2000">
    <property type="entry name" value="Glycogen Phosphorylase B"/>
    <property type="match status" value="2"/>
</dbReference>
<protein>
    <recommendedName>
        <fullName evidence="5">Colanic acid biosynthesis glycosyltransferase WcaI</fullName>
    </recommendedName>
</protein>
<evidence type="ECO:0000313" key="3">
    <source>
        <dbReference type="EMBL" id="AGH43165.1"/>
    </source>
</evidence>
<dbReference type="Pfam" id="PF13579">
    <property type="entry name" value="Glyco_trans_4_4"/>
    <property type="match status" value="1"/>
</dbReference>
<dbReference type="AlphaFoldDB" id="K7A976"/>
<accession>K7A976</accession>
<dbReference type="InterPro" id="IPR001296">
    <property type="entry name" value="Glyco_trans_1"/>
</dbReference>
<dbReference type="Pfam" id="PF00534">
    <property type="entry name" value="Glycos_transf_1"/>
    <property type="match status" value="1"/>
</dbReference>
<evidence type="ECO:0000259" key="2">
    <source>
        <dbReference type="Pfam" id="PF13579"/>
    </source>
</evidence>
<organism evidence="3 4">
    <name type="scientific">Paraglaciecola psychrophila 170</name>
    <dbReference type="NCBI Taxonomy" id="1129794"/>
    <lineage>
        <taxon>Bacteria</taxon>
        <taxon>Pseudomonadati</taxon>
        <taxon>Pseudomonadota</taxon>
        <taxon>Gammaproteobacteria</taxon>
        <taxon>Alteromonadales</taxon>
        <taxon>Alteromonadaceae</taxon>
        <taxon>Paraglaciecola</taxon>
    </lineage>
</organism>
<sequence>MKVLLKSLNYAPELTGIGKYNGEMCEAFAEKGMDVTAIVAPPYYPQWQVSPGYRKFWYKQGKTNGVKLIRCPLYVPSNVSIPKRFIHLCSFAFTAGLAMATQLFNRPNVVILVQPTLFCAPFALIFAKLMGAKTIMHIQDFEVNAMFGLGMVREGKMVNVVKRLESWLLKRFDAVSTISYSMMEIAKAKGVDESKIIYFPNWSDIDFVTPHSDGSALKKEWDFNPSDRIIMYAGNIGYKQGLEIIFDAAEYFQEQTDIKFVLVGAGAYTNTLIALSAKRMLTNVYFKPLQPWENVPQMLALADIHLVVQKKGAADAVLPSKLTNILAAGGHTLVTAERHTELGVIAAKYEGIFHRIEPEDSTAFIDGITHLLDQDLTSHNTVARKFAESNLAKDQILAEFADNLALLAKTEYVFN</sequence>
<dbReference type="InterPro" id="IPR028098">
    <property type="entry name" value="Glyco_trans_4-like_N"/>
</dbReference>
<dbReference type="NCBIfam" id="NF007640">
    <property type="entry name" value="PRK10307.1"/>
    <property type="match status" value="1"/>
</dbReference>
<dbReference type="OrthoDB" id="9787293at2"/>
<keyword evidence="4" id="KW-1185">Reference proteome</keyword>
<dbReference type="Proteomes" id="UP000011864">
    <property type="component" value="Chromosome"/>
</dbReference>
<dbReference type="EMBL" id="CP003837">
    <property type="protein sequence ID" value="AGH43165.1"/>
    <property type="molecule type" value="Genomic_DNA"/>
</dbReference>
<proteinExistence type="predicted"/>
<dbReference type="PATRIC" id="fig|1129794.4.peg.1044"/>
<gene>
    <name evidence="3" type="ORF">C427_1056</name>
</gene>
<name>K7A976_9ALTE</name>
<reference evidence="3 4" key="1">
    <citation type="journal article" date="2013" name="Genome Announc.">
        <title>Complete Genome Sequence of Glaciecola psychrophila Strain 170T.</title>
        <authorList>
            <person name="Yin J."/>
            <person name="Chen J."/>
            <person name="Liu G."/>
            <person name="Yu Y."/>
            <person name="Song L."/>
            <person name="Wang X."/>
            <person name="Qu X."/>
        </authorList>
    </citation>
    <scope>NUCLEOTIDE SEQUENCE [LARGE SCALE GENOMIC DNA]</scope>
    <source>
        <strain evidence="3 4">170</strain>
    </source>
</reference>
<dbReference type="GO" id="GO:0016758">
    <property type="term" value="F:hexosyltransferase activity"/>
    <property type="evidence" value="ECO:0007669"/>
    <property type="project" value="TreeGrafter"/>
</dbReference>
<dbReference type="eggNOG" id="COG0438">
    <property type="taxonomic scope" value="Bacteria"/>
</dbReference>